<dbReference type="RefSeq" id="WP_311193105.1">
    <property type="nucleotide sequence ID" value="NZ_CP115541.1"/>
</dbReference>
<sequence>MQKKEKPRITFHWHTPRSIQVHTLHHDGVERQPDDPLIPCIKLRGMWISRAGIEPGTRVKVEAGPGYILLSTREPIVAVTYVRDRQGPAGSIAMVCR</sequence>
<dbReference type="Proteomes" id="UP001302072">
    <property type="component" value="Chromosome"/>
</dbReference>
<evidence type="ECO:0000313" key="2">
    <source>
        <dbReference type="Proteomes" id="UP001302072"/>
    </source>
</evidence>
<accession>A0ABY9YUW5</accession>
<reference evidence="1 2" key="1">
    <citation type="submission" date="2022-12" db="EMBL/GenBank/DDBJ databases">
        <title>Two new species, Stenotrophomonas aracearum and Stenotrophomonas oahuensis, isolated from Anthurium (Araceae family) in Hawaii.</title>
        <authorList>
            <person name="Chunag S.C."/>
            <person name="Dobhal S."/>
            <person name="Alvarez A."/>
            <person name="Arif M."/>
        </authorList>
    </citation>
    <scope>NUCLEOTIDE SEQUENCE [LARGE SCALE GENOMIC DNA]</scope>
    <source>
        <strain evidence="1 2">A5586</strain>
    </source>
</reference>
<name>A0ABY9YUW5_9GAMM</name>
<gene>
    <name evidence="1" type="ORF">PDM29_06790</name>
</gene>
<organism evidence="1 2">
    <name type="scientific">Stenotrophomonas oahuensis</name>
    <dbReference type="NCBI Taxonomy" id="3003271"/>
    <lineage>
        <taxon>Bacteria</taxon>
        <taxon>Pseudomonadati</taxon>
        <taxon>Pseudomonadota</taxon>
        <taxon>Gammaproteobacteria</taxon>
        <taxon>Lysobacterales</taxon>
        <taxon>Lysobacteraceae</taxon>
        <taxon>Stenotrophomonas</taxon>
    </lineage>
</organism>
<proteinExistence type="predicted"/>
<dbReference type="EMBL" id="CP115541">
    <property type="protein sequence ID" value="WNH53984.1"/>
    <property type="molecule type" value="Genomic_DNA"/>
</dbReference>
<evidence type="ECO:0000313" key="1">
    <source>
        <dbReference type="EMBL" id="WNH53984.1"/>
    </source>
</evidence>
<keyword evidence="2" id="KW-1185">Reference proteome</keyword>
<protein>
    <recommendedName>
        <fullName evidence="3">Toxin SymE-like domain-containing protein</fullName>
    </recommendedName>
</protein>
<evidence type="ECO:0008006" key="3">
    <source>
        <dbReference type="Google" id="ProtNLM"/>
    </source>
</evidence>